<organism evidence="1 2">
    <name type="scientific">Rhodotorula graminis (strain WP1)</name>
    <dbReference type="NCBI Taxonomy" id="578459"/>
    <lineage>
        <taxon>Eukaryota</taxon>
        <taxon>Fungi</taxon>
        <taxon>Dikarya</taxon>
        <taxon>Basidiomycota</taxon>
        <taxon>Pucciniomycotina</taxon>
        <taxon>Microbotryomycetes</taxon>
        <taxon>Sporidiobolales</taxon>
        <taxon>Sporidiobolaceae</taxon>
        <taxon>Rhodotorula</taxon>
    </lineage>
</organism>
<name>A0A0P9EMP7_RHOGW</name>
<dbReference type="GO" id="GO:1990304">
    <property type="term" value="C:MUB1-RAD6-UBR2 ubiquitin ligase complex"/>
    <property type="evidence" value="ECO:0007669"/>
    <property type="project" value="TreeGrafter"/>
</dbReference>
<dbReference type="EMBL" id="KQ474084">
    <property type="protein sequence ID" value="KPV73086.1"/>
    <property type="molecule type" value="Genomic_DNA"/>
</dbReference>
<evidence type="ECO:0000313" key="2">
    <source>
        <dbReference type="Proteomes" id="UP000053890"/>
    </source>
</evidence>
<reference evidence="1 2" key="1">
    <citation type="journal article" date="2015" name="Front. Microbiol.">
        <title>Genome sequence of the plant growth promoting endophytic yeast Rhodotorula graminis WP1.</title>
        <authorList>
            <person name="Firrincieli A."/>
            <person name="Otillar R."/>
            <person name="Salamov A."/>
            <person name="Schmutz J."/>
            <person name="Khan Z."/>
            <person name="Redman R.S."/>
            <person name="Fleck N.D."/>
            <person name="Lindquist E."/>
            <person name="Grigoriev I.V."/>
            <person name="Doty S.L."/>
        </authorList>
    </citation>
    <scope>NUCLEOTIDE SEQUENCE [LARGE SCALE GENOMIC DNA]</scope>
    <source>
        <strain evidence="1 2">WP1</strain>
    </source>
</reference>
<protein>
    <submittedName>
        <fullName evidence="1">Uncharacterized protein</fullName>
    </submittedName>
</protein>
<dbReference type="Gene3D" id="1.25.10.10">
    <property type="entry name" value="Leucine-rich Repeat Variant"/>
    <property type="match status" value="1"/>
</dbReference>
<dbReference type="GO" id="GO:0006511">
    <property type="term" value="P:ubiquitin-dependent protein catabolic process"/>
    <property type="evidence" value="ECO:0007669"/>
    <property type="project" value="TreeGrafter"/>
</dbReference>
<dbReference type="PANTHER" id="PTHR47442">
    <property type="entry name" value="MYND-TYPE ZINC FINGER PROTEIN MUB1"/>
    <property type="match status" value="1"/>
</dbReference>
<dbReference type="GO" id="GO:0007163">
    <property type="term" value="P:establishment or maintenance of cell polarity"/>
    <property type="evidence" value="ECO:0007669"/>
    <property type="project" value="TreeGrafter"/>
</dbReference>
<dbReference type="OMA" id="WPADRRH"/>
<dbReference type="Proteomes" id="UP000053890">
    <property type="component" value="Unassembled WGS sequence"/>
</dbReference>
<accession>A0A0P9EMP7</accession>
<dbReference type="PANTHER" id="PTHR47442:SF1">
    <property type="entry name" value="MYND-TYPE ZINC FINGER PROTEIN MUB1"/>
    <property type="match status" value="1"/>
</dbReference>
<keyword evidence="2" id="KW-1185">Reference proteome</keyword>
<dbReference type="InterPro" id="IPR051664">
    <property type="entry name" value="MYND-type_zinc_finger"/>
</dbReference>
<dbReference type="GeneID" id="28973316"/>
<feature type="non-terminal residue" evidence="1">
    <location>
        <position position="140"/>
    </location>
</feature>
<proteinExistence type="predicted"/>
<dbReference type="RefSeq" id="XP_018269135.1">
    <property type="nucleotide sequence ID" value="XM_018412867.1"/>
</dbReference>
<gene>
    <name evidence="1" type="ORF">RHOBADRAFT_29284</name>
</gene>
<sequence>MRDSNFNFPALGRACICVSSGIYDRRALDAPPGSLPLINSLTHLTYLTATSPRVRDIISHDGGLERLVRVLQHCARGGPAGAHLLYTYSLAFQCIVNIGVRGSEAIRTRVVEAGALDVVVFVLERYLEDVQRKRQQNQAD</sequence>
<dbReference type="AlphaFoldDB" id="A0A0P9EMP7"/>
<evidence type="ECO:0000313" key="1">
    <source>
        <dbReference type="EMBL" id="KPV73086.1"/>
    </source>
</evidence>
<dbReference type="OrthoDB" id="5594178at2759"/>
<dbReference type="InterPro" id="IPR011989">
    <property type="entry name" value="ARM-like"/>
</dbReference>